<dbReference type="OrthoDB" id="7464126at2759"/>
<feature type="repeat" description="ANK" evidence="3">
    <location>
        <begin position="762"/>
        <end position="794"/>
    </location>
</feature>
<evidence type="ECO:0000256" key="4">
    <source>
        <dbReference type="SAM" id="MobiDB-lite"/>
    </source>
</evidence>
<evidence type="ECO:0000313" key="7">
    <source>
        <dbReference type="WBParaSite" id="SSLN_0000438801-mRNA-1"/>
    </source>
</evidence>
<dbReference type="PANTHER" id="PTHR24166">
    <property type="entry name" value="ROLLING PEBBLES, ISOFORM B"/>
    <property type="match status" value="1"/>
</dbReference>
<feature type="repeat" description="ANK" evidence="3">
    <location>
        <begin position="97"/>
        <end position="129"/>
    </location>
</feature>
<feature type="repeat" description="ANK" evidence="3">
    <location>
        <begin position="31"/>
        <end position="63"/>
    </location>
</feature>
<dbReference type="PROSITE" id="PS50088">
    <property type="entry name" value="ANK_REPEAT"/>
    <property type="match status" value="16"/>
</dbReference>
<organism evidence="7">
    <name type="scientific">Schistocephalus solidus</name>
    <name type="common">Tapeworm</name>
    <dbReference type="NCBI Taxonomy" id="70667"/>
    <lineage>
        <taxon>Eukaryota</taxon>
        <taxon>Metazoa</taxon>
        <taxon>Spiralia</taxon>
        <taxon>Lophotrochozoa</taxon>
        <taxon>Platyhelminthes</taxon>
        <taxon>Cestoda</taxon>
        <taxon>Eucestoda</taxon>
        <taxon>Diphyllobothriidea</taxon>
        <taxon>Diphyllobothriidae</taxon>
        <taxon>Schistocephalus</taxon>
    </lineage>
</organism>
<feature type="repeat" description="ANK" evidence="3">
    <location>
        <begin position="64"/>
        <end position="96"/>
    </location>
</feature>
<feature type="repeat" description="ANK" evidence="3">
    <location>
        <begin position="671"/>
        <end position="703"/>
    </location>
</feature>
<dbReference type="Gene3D" id="1.25.40.20">
    <property type="entry name" value="Ankyrin repeat-containing domain"/>
    <property type="match status" value="7"/>
</dbReference>
<feature type="repeat" description="ANK" evidence="3">
    <location>
        <begin position="896"/>
        <end position="928"/>
    </location>
</feature>
<proteinExistence type="predicted"/>
<feature type="repeat" description="ANK" evidence="3">
    <location>
        <begin position="262"/>
        <end position="294"/>
    </location>
</feature>
<reference evidence="7" key="1">
    <citation type="submission" date="2016-06" db="UniProtKB">
        <authorList>
            <consortium name="WormBaseParasite"/>
        </authorList>
    </citation>
    <scope>IDENTIFICATION</scope>
</reference>
<keyword evidence="2 3" id="KW-0040">ANK repeat</keyword>
<dbReference type="PRINTS" id="PR01415">
    <property type="entry name" value="ANKYRIN"/>
</dbReference>
<feature type="region of interest" description="Disordered" evidence="4">
    <location>
        <begin position="407"/>
        <end position="471"/>
    </location>
</feature>
<dbReference type="PROSITE" id="PS50297">
    <property type="entry name" value="ANK_REP_REGION"/>
    <property type="match status" value="15"/>
</dbReference>
<gene>
    <name evidence="5" type="ORF">SSLN_LOCUS4241</name>
</gene>
<feature type="repeat" description="ANK" evidence="3">
    <location>
        <begin position="600"/>
        <end position="632"/>
    </location>
</feature>
<evidence type="ECO:0000313" key="6">
    <source>
        <dbReference type="Proteomes" id="UP000275846"/>
    </source>
</evidence>
<accession>A0A183SJ43</accession>
<feature type="repeat" description="ANK" evidence="3">
    <location>
        <begin position="295"/>
        <end position="327"/>
    </location>
</feature>
<dbReference type="InterPro" id="IPR002110">
    <property type="entry name" value="Ankyrin_rpt"/>
</dbReference>
<keyword evidence="6" id="KW-1185">Reference proteome</keyword>
<dbReference type="InterPro" id="IPR050889">
    <property type="entry name" value="Dendritic_Spine_Reg/Scaffold"/>
</dbReference>
<evidence type="ECO:0000256" key="1">
    <source>
        <dbReference type="ARBA" id="ARBA00022737"/>
    </source>
</evidence>
<dbReference type="Pfam" id="PF13637">
    <property type="entry name" value="Ank_4"/>
    <property type="match status" value="1"/>
</dbReference>
<dbReference type="Proteomes" id="UP000275846">
    <property type="component" value="Unassembled WGS sequence"/>
</dbReference>
<feature type="repeat" description="ANK" evidence="3">
    <location>
        <begin position="163"/>
        <end position="195"/>
    </location>
</feature>
<feature type="repeat" description="ANK" evidence="3">
    <location>
        <begin position="863"/>
        <end position="895"/>
    </location>
</feature>
<dbReference type="WBParaSite" id="SSLN_0000438801-mRNA-1">
    <property type="protein sequence ID" value="SSLN_0000438801-mRNA-1"/>
    <property type="gene ID" value="SSLN_0000438801"/>
</dbReference>
<feature type="repeat" description="ANK" evidence="3">
    <location>
        <begin position="130"/>
        <end position="162"/>
    </location>
</feature>
<feature type="repeat" description="ANK" evidence="3">
    <location>
        <begin position="229"/>
        <end position="261"/>
    </location>
</feature>
<reference evidence="5 6" key="2">
    <citation type="submission" date="2018-11" db="EMBL/GenBank/DDBJ databases">
        <authorList>
            <consortium name="Pathogen Informatics"/>
        </authorList>
    </citation>
    <scope>NUCLEOTIDE SEQUENCE [LARGE SCALE GENOMIC DNA]</scope>
    <source>
        <strain evidence="5 6">NST_G2</strain>
    </source>
</reference>
<dbReference type="SMART" id="SM00248">
    <property type="entry name" value="ANK"/>
    <property type="match status" value="16"/>
</dbReference>
<dbReference type="PANTHER" id="PTHR24166:SF48">
    <property type="entry name" value="PROTEIN VAPYRIN"/>
    <property type="match status" value="1"/>
</dbReference>
<dbReference type="InterPro" id="IPR036770">
    <property type="entry name" value="Ankyrin_rpt-contain_sf"/>
</dbReference>
<evidence type="ECO:0000256" key="2">
    <source>
        <dbReference type="ARBA" id="ARBA00023043"/>
    </source>
</evidence>
<dbReference type="SUPFAM" id="SSF48403">
    <property type="entry name" value="Ankyrin repeat"/>
    <property type="match status" value="2"/>
</dbReference>
<sequence>MSVLDALKNGQSKNLINGLSEKNGLNKVDSRGYTALHWACHYRRLAEMRKLLDAGVLLSHPNKDGNTALHLAAQVGFVEGVEELLLRGADPEAIDLNGCTPLIQACQKKQEAAIQLLIKSGSDVNHFTREGYTALHYAIISGLESSMSLLLSNGADANAVGRNGYRAAHIAAAKGRVSALRLLVNHGADCISRNWLGYTPLHLSAARGYKDTTRFLLNVTGDVNCPDYVGSTPLLLACQNNKENVVKLLLEHGAQIELANKHGKTPLQAATANSSVCLVRLLLQHGAEVDRTDNYGTTALHIASKLQIEELIYLLISFGASAYAKQERGRTPYEMYVSSGRGYFFSSSSPFYNRSPSLSNGYLSSASSASSPQPCMIPSVMARLQSNSASRSLSRCNQLLFHRKRELSGPSLSRDGRPQSPGFSYAALPSGDSVNSLPLKLRPEPPRAASYSSRKDSVNDPSSSPPLPPNCLLPHNVPGRRLRPDIFKRFGLGQLNGLDSDGEINSTGGLAQEQPPPSLCNGAEEKVNRNGAINEVPPQRSQSLRVSQPKYIKEIVTRTGVHVFYEQGSHQDQRVGPMGSLAALRNALRDGANANARDSNGNTLLHLACNSTNLAIVELLLSYDADPYLKEETLTRPEPVIYGAARASITLICHSLLWDQSKYFLSFLFQLEDTPLHIAARRGDLKILQTLIRHNANLNARNFNGETALHSAVRKDGESAMRLLLDAGADVNARDSVSRQLLKVVNVQHDHRPYDYSRVYADGVTALHLAVSLGSLYAVKLLLLRKADPNKREKNGRTPLRRACEEGQLIVIQSLIEAGAEVDEIDWITSFGITYSFPLNQITFTHKKHFQADTFDLQIVAQHDRTLLHVAAADGNTDIAKLLLQFGCPVDAQDDQLLTPLHMCCMKGHIKTAEFLCEAGASLHLSDARGRTIEDYAEESGNVPLLLFIQSMLEVQSEESTNSQDSTSE</sequence>
<name>A0A183SJ43_SCHSO</name>
<evidence type="ECO:0000313" key="5">
    <source>
        <dbReference type="EMBL" id="VDL90626.1"/>
    </source>
</evidence>
<dbReference type="EMBL" id="UYSU01032794">
    <property type="protein sequence ID" value="VDL90626.1"/>
    <property type="molecule type" value="Genomic_DNA"/>
</dbReference>
<feature type="repeat" description="ANK" evidence="3">
    <location>
        <begin position="795"/>
        <end position="827"/>
    </location>
</feature>
<dbReference type="Pfam" id="PF13857">
    <property type="entry name" value="Ank_5"/>
    <property type="match status" value="1"/>
</dbReference>
<feature type="repeat" description="ANK" evidence="3">
    <location>
        <begin position="196"/>
        <end position="228"/>
    </location>
</feature>
<dbReference type="Pfam" id="PF00023">
    <property type="entry name" value="Ank"/>
    <property type="match status" value="1"/>
</dbReference>
<evidence type="ECO:0000256" key="3">
    <source>
        <dbReference type="PROSITE-ProRule" id="PRU00023"/>
    </source>
</evidence>
<protein>
    <submittedName>
        <fullName evidence="7">ANK_REP_REGION domain-containing protein</fullName>
    </submittedName>
</protein>
<dbReference type="STRING" id="70667.A0A183SJ43"/>
<keyword evidence="1" id="KW-0677">Repeat</keyword>
<dbReference type="Pfam" id="PF12796">
    <property type="entry name" value="Ank_2"/>
    <property type="match status" value="5"/>
</dbReference>
<dbReference type="AlphaFoldDB" id="A0A183SJ43"/>
<feature type="repeat" description="ANK" evidence="3">
    <location>
        <begin position="704"/>
        <end position="736"/>
    </location>
</feature>